<evidence type="ECO:0000256" key="1">
    <source>
        <dbReference type="SAM" id="SignalP"/>
    </source>
</evidence>
<accession>A0AAE3G0L9</accession>
<feature type="chain" id="PRO_5042200678" evidence="1">
    <location>
        <begin position="19"/>
        <end position="242"/>
    </location>
</feature>
<name>A0AAE3G0L9_9GAMM</name>
<reference evidence="2" key="1">
    <citation type="submission" date="2022-03" db="EMBL/GenBank/DDBJ databases">
        <title>Genomic Encyclopedia of Type Strains, Phase III (KMG-III): the genomes of soil and plant-associated and newly described type strains.</title>
        <authorList>
            <person name="Whitman W."/>
        </authorList>
    </citation>
    <scope>NUCLEOTIDE SEQUENCE</scope>
    <source>
        <strain evidence="2">ANL 6-2</strain>
    </source>
</reference>
<organism evidence="2 3">
    <name type="scientific">Natronocella acetinitrilica</name>
    <dbReference type="NCBI Taxonomy" id="414046"/>
    <lineage>
        <taxon>Bacteria</taxon>
        <taxon>Pseudomonadati</taxon>
        <taxon>Pseudomonadota</taxon>
        <taxon>Gammaproteobacteria</taxon>
        <taxon>Chromatiales</taxon>
        <taxon>Ectothiorhodospiraceae</taxon>
        <taxon>Natronocella</taxon>
    </lineage>
</organism>
<dbReference type="RefSeq" id="WP_253473566.1">
    <property type="nucleotide sequence ID" value="NZ_JALJXV010000001.1"/>
</dbReference>
<dbReference type="PANTHER" id="PTHR30105:SF2">
    <property type="entry name" value="DIVERGENT POLYSACCHARIDE DEACETYLASE SUPERFAMILY"/>
    <property type="match status" value="1"/>
</dbReference>
<gene>
    <name evidence="2" type="ORF">J2T57_000443</name>
</gene>
<keyword evidence="1" id="KW-0732">Signal</keyword>
<protein>
    <submittedName>
        <fullName evidence="2">Polysaccharide deacetylase 2 family uncharacterized protein YibQ</fullName>
    </submittedName>
</protein>
<dbReference type="Gene3D" id="3.20.20.370">
    <property type="entry name" value="Glycoside hydrolase/deacetylase"/>
    <property type="match status" value="1"/>
</dbReference>
<dbReference type="GO" id="GO:0005975">
    <property type="term" value="P:carbohydrate metabolic process"/>
    <property type="evidence" value="ECO:0007669"/>
    <property type="project" value="InterPro"/>
</dbReference>
<dbReference type="PANTHER" id="PTHR30105">
    <property type="entry name" value="UNCHARACTERIZED YIBQ-RELATED"/>
    <property type="match status" value="1"/>
</dbReference>
<evidence type="ECO:0000313" key="3">
    <source>
        <dbReference type="Proteomes" id="UP001205843"/>
    </source>
</evidence>
<evidence type="ECO:0000313" key="2">
    <source>
        <dbReference type="EMBL" id="MCP1673351.1"/>
    </source>
</evidence>
<keyword evidence="3" id="KW-1185">Reference proteome</keyword>
<dbReference type="AlphaFoldDB" id="A0AAE3G0L9"/>
<dbReference type="SUPFAM" id="SSF88713">
    <property type="entry name" value="Glycoside hydrolase/deacetylase"/>
    <property type="match status" value="1"/>
</dbReference>
<dbReference type="InterPro" id="IPR011330">
    <property type="entry name" value="Glyco_hydro/deAcase_b/a-brl"/>
</dbReference>
<dbReference type="InterPro" id="IPR006837">
    <property type="entry name" value="Divergent_DAC"/>
</dbReference>
<dbReference type="Proteomes" id="UP001205843">
    <property type="component" value="Unassembled WGS sequence"/>
</dbReference>
<dbReference type="CDD" id="cd10936">
    <property type="entry name" value="CE4_DAC2"/>
    <property type="match status" value="1"/>
</dbReference>
<comment type="caution">
    <text evidence="2">The sequence shown here is derived from an EMBL/GenBank/DDBJ whole genome shotgun (WGS) entry which is preliminary data.</text>
</comment>
<feature type="signal peptide" evidence="1">
    <location>
        <begin position="1"/>
        <end position="18"/>
    </location>
</feature>
<sequence length="242" mass="25945">MIRTAALVLFCVPLLAVADVPKIALIIDDIGDQSIAGERVVALPAPVVCSVLPWTPHAVPIASACHAAGKEVFLHLPMQAVNGNDPGAGALTLDMYPEELAQATRDALAVIPHASGVNNHMGSLLTQAPGPMRWLMRELLDFDPSLIFVDSRTSPNSLAERKARRYGLAHQRRDVFLDNLRDEAAIGAQIALLVTRARQHGVAVGIGHPYPETLAVLESILPTFEADHGVRLVPLRSIAIQP</sequence>
<dbReference type="EMBL" id="JALJXV010000001">
    <property type="protein sequence ID" value="MCP1673351.1"/>
    <property type="molecule type" value="Genomic_DNA"/>
</dbReference>
<dbReference type="Pfam" id="PF04748">
    <property type="entry name" value="Polysacc_deac_2"/>
    <property type="match status" value="1"/>
</dbReference>
<proteinExistence type="predicted"/>